<dbReference type="NCBIfam" id="NF006053">
    <property type="entry name" value="PRK08201.1"/>
    <property type="match status" value="1"/>
</dbReference>
<dbReference type="Pfam" id="PF01546">
    <property type="entry name" value="Peptidase_M20"/>
    <property type="match status" value="1"/>
</dbReference>
<evidence type="ECO:0000256" key="1">
    <source>
        <dbReference type="ARBA" id="ARBA00022670"/>
    </source>
</evidence>
<organism evidence="5 6">
    <name type="scientific">Limisphaera ngatamarikiensis</name>
    <dbReference type="NCBI Taxonomy" id="1324935"/>
    <lineage>
        <taxon>Bacteria</taxon>
        <taxon>Pseudomonadati</taxon>
        <taxon>Verrucomicrobiota</taxon>
        <taxon>Verrucomicrobiia</taxon>
        <taxon>Limisphaerales</taxon>
        <taxon>Limisphaeraceae</taxon>
        <taxon>Limisphaera</taxon>
    </lineage>
</organism>
<proteinExistence type="predicted"/>
<comment type="caution">
    <text evidence="5">The sequence shown here is derived from an EMBL/GenBank/DDBJ whole genome shotgun (WGS) entry which is preliminary data.</text>
</comment>
<evidence type="ECO:0000259" key="4">
    <source>
        <dbReference type="Pfam" id="PF07687"/>
    </source>
</evidence>
<dbReference type="GO" id="GO:0008233">
    <property type="term" value="F:peptidase activity"/>
    <property type="evidence" value="ECO:0007669"/>
    <property type="project" value="UniProtKB-KW"/>
</dbReference>
<protein>
    <submittedName>
        <fullName evidence="5">Dipeptidase</fullName>
    </submittedName>
</protein>
<keyword evidence="2" id="KW-0479">Metal-binding</keyword>
<evidence type="ECO:0000313" key="5">
    <source>
        <dbReference type="EMBL" id="NGO38244.1"/>
    </source>
</evidence>
<keyword evidence="1" id="KW-0645">Protease</keyword>
<feature type="domain" description="Peptidase M20 dimerisation" evidence="4">
    <location>
        <begin position="192"/>
        <end position="351"/>
    </location>
</feature>
<dbReference type="GO" id="GO:0006508">
    <property type="term" value="P:proteolysis"/>
    <property type="evidence" value="ECO:0007669"/>
    <property type="project" value="UniProtKB-KW"/>
</dbReference>
<dbReference type="PANTHER" id="PTHR43270:SF12">
    <property type="entry name" value="SUCCINYL-DIAMINOPIMELATE DESUCCINYLASE"/>
    <property type="match status" value="1"/>
</dbReference>
<dbReference type="InterPro" id="IPR051458">
    <property type="entry name" value="Cyt/Met_Dipeptidase"/>
</dbReference>
<dbReference type="Gene3D" id="3.40.630.10">
    <property type="entry name" value="Zn peptidases"/>
    <property type="match status" value="1"/>
</dbReference>
<dbReference type="Proteomes" id="UP000477311">
    <property type="component" value="Unassembled WGS sequence"/>
</dbReference>
<dbReference type="AlphaFoldDB" id="A0A6M1RRX7"/>
<accession>A0A6M1RRX7</accession>
<dbReference type="NCBIfam" id="NF005914">
    <property type="entry name" value="PRK07907.1"/>
    <property type="match status" value="1"/>
</dbReference>
<evidence type="ECO:0000256" key="2">
    <source>
        <dbReference type="ARBA" id="ARBA00022723"/>
    </source>
</evidence>
<dbReference type="RefSeq" id="WP_165105602.1">
    <property type="nucleotide sequence ID" value="NZ_JAAKYA010000012.1"/>
</dbReference>
<gene>
    <name evidence="5" type="ORF">G4L39_02385</name>
</gene>
<dbReference type="SUPFAM" id="SSF53187">
    <property type="entry name" value="Zn-dependent exopeptidases"/>
    <property type="match status" value="1"/>
</dbReference>
<evidence type="ECO:0000256" key="3">
    <source>
        <dbReference type="ARBA" id="ARBA00022801"/>
    </source>
</evidence>
<dbReference type="InterPro" id="IPR002933">
    <property type="entry name" value="Peptidase_M20"/>
</dbReference>
<keyword evidence="3" id="KW-0378">Hydrolase</keyword>
<keyword evidence="6" id="KW-1185">Reference proteome</keyword>
<name>A0A6M1RRX7_9BACT</name>
<dbReference type="EMBL" id="JAAKYA010000012">
    <property type="protein sequence ID" value="NGO38244.1"/>
    <property type="molecule type" value="Genomic_DNA"/>
</dbReference>
<dbReference type="Gene3D" id="3.30.70.360">
    <property type="match status" value="1"/>
</dbReference>
<dbReference type="NCBIfam" id="NF006579">
    <property type="entry name" value="PRK09104.1"/>
    <property type="match status" value="1"/>
</dbReference>
<reference evidence="5 6" key="1">
    <citation type="submission" date="2020-02" db="EMBL/GenBank/DDBJ databases">
        <title>Draft genome sequence of Limisphaera ngatamarikiensis NGM72.4T, a thermophilic Verrucomicrobia grouped in subdivision 3.</title>
        <authorList>
            <person name="Carere C.R."/>
            <person name="Steen J."/>
            <person name="Hugenholtz P."/>
            <person name="Stott M.B."/>
        </authorList>
    </citation>
    <scope>NUCLEOTIDE SEQUENCE [LARGE SCALE GENOMIC DNA]</scope>
    <source>
        <strain evidence="5 6">NGM72.4</strain>
    </source>
</reference>
<dbReference type="GO" id="GO:0046872">
    <property type="term" value="F:metal ion binding"/>
    <property type="evidence" value="ECO:0007669"/>
    <property type="project" value="UniProtKB-KW"/>
</dbReference>
<dbReference type="InterPro" id="IPR011650">
    <property type="entry name" value="Peptidase_M20_dimer"/>
</dbReference>
<sequence length="453" mass="51357">MRAVLDYLEGHQQRFVEELCEYVRHPSVSAQSRHKKDMKRCAEWLAAHCRALGLEVRVHATPEHPIVVARTRRRRGRRHFLVYGHYDVQPPEPLELWRTPPFEPEVRNGALYGRGASDNKGQHWAHLKAVEAYLRTGTELPCDLTFVIEGEEEVGSRSLQGFLQRHRKELACDAVVVSDTGLPAPDLPALTYALRGIAAFELTLHGPNRDLHSGIFGGSVHNPAVVLCQLLGRVHDARGRVVIPGFYDEVEPLTAEERRQLRRLPFSERAYRKFLGVPALFGESGYTPNEQRMARPTFEINGLTSGYQGEGSKTIIPAWARAKVTMRLVPNQNPAVILRRVRAFLRKHCPRSVRMEFVPGHGCRPYRLDPEHPWARAALRALERAFGRTPVLMREGGSIPIVNQFHEILRAETILVGLALPDDNAHSPNEKFDLRVFARGQRMSAWLWQELAG</sequence>
<dbReference type="PANTHER" id="PTHR43270">
    <property type="entry name" value="BETA-ALA-HIS DIPEPTIDASE"/>
    <property type="match status" value="1"/>
</dbReference>
<evidence type="ECO:0000313" key="6">
    <source>
        <dbReference type="Proteomes" id="UP000477311"/>
    </source>
</evidence>
<dbReference type="Pfam" id="PF07687">
    <property type="entry name" value="M20_dimer"/>
    <property type="match status" value="1"/>
</dbReference>